<accession>A0AAW0TPE6</accession>
<dbReference type="AlphaFoldDB" id="A0AAW0TPE6"/>
<dbReference type="GO" id="GO:0022857">
    <property type="term" value="F:transmembrane transporter activity"/>
    <property type="evidence" value="ECO:0007669"/>
    <property type="project" value="InterPro"/>
</dbReference>
<feature type="transmembrane region" description="Helical" evidence="6">
    <location>
        <begin position="432"/>
        <end position="454"/>
    </location>
</feature>
<feature type="transmembrane region" description="Helical" evidence="6">
    <location>
        <begin position="341"/>
        <end position="362"/>
    </location>
</feature>
<feature type="transmembrane region" description="Helical" evidence="6">
    <location>
        <begin position="304"/>
        <end position="329"/>
    </location>
</feature>
<dbReference type="InterPro" id="IPR011701">
    <property type="entry name" value="MFS"/>
</dbReference>
<comment type="subcellular location">
    <subcellularLocation>
        <location evidence="1">Membrane</location>
        <topology evidence="1">Multi-pass membrane protein</topology>
    </subcellularLocation>
</comment>
<dbReference type="PANTHER" id="PTHR23507">
    <property type="entry name" value="ZGC:174356"/>
    <property type="match status" value="1"/>
</dbReference>
<keyword evidence="3 6" id="KW-1133">Transmembrane helix</keyword>
<sequence>MAFLPRCGDSRRCSLKRFSAPFPYVVLLRKLRSPRIHDNIVTISAPPPSTPSGCPVLHHVLPQASCRVANGTTSCLTCTHTQELTQCVAWTWLRCEFSRKWSVWAKHVTHVQREATAKTCRLVLVTAPVELWGVFKVAMMVSEQDTESLLPRHEEDDSSDGDDTGGRREGEPPYRNQQCRVSVEPAVLVTVFGLGLDLVFHDKLWLQKICEVHFGFGEKVCSTLEDGSHPEEEEAVQQLATRYRMYAKVVEQGLGLVMVVVMSVYSDVLDRRLPLLWCHAGFLLMALISAVNVYWWWLPPEMLLLNYVMLGAGGGTLVLYMGVEAYVSAVSEERHRTTRLAVLKVMALVGRILGPAVAMLLFHSGGYLAVFGTQSLAFIASIVYVLLMLERRPGEGPSIATQQQQAVMSLANLKSTVLVVCHARGQNSSRRILAHMCIVWMGLFSLGSLSFLFFCVQNRFHWSYKTFTLWSVIDVIVSLLGLLVAVPAISYICRARDGVLGLLGSFSLLFKNVLLATAPRAWVLYLGSAAGVCGEVVGVASRGAISKLVEKRHLGAVFGMLAVGEGLVPVLSAIVFASLYATTYAVFPGTVFVLSAFCCVLMSCTFVWEVTLCSVNSAGSEGRVEEDSPVEAPCPHLAPPGSAGEGVTL</sequence>
<dbReference type="EMBL" id="JARAKH010000027">
    <property type="protein sequence ID" value="KAK8389311.1"/>
    <property type="molecule type" value="Genomic_DNA"/>
</dbReference>
<protein>
    <recommendedName>
        <fullName evidence="9">Adenylate cyclase</fullName>
    </recommendedName>
</protein>
<feature type="transmembrane region" description="Helical" evidence="6">
    <location>
        <begin position="586"/>
        <end position="608"/>
    </location>
</feature>
<evidence type="ECO:0000256" key="2">
    <source>
        <dbReference type="ARBA" id="ARBA00022692"/>
    </source>
</evidence>
<evidence type="ECO:0000256" key="3">
    <source>
        <dbReference type="ARBA" id="ARBA00022989"/>
    </source>
</evidence>
<keyword evidence="8" id="KW-1185">Reference proteome</keyword>
<evidence type="ECO:0008006" key="9">
    <source>
        <dbReference type="Google" id="ProtNLM"/>
    </source>
</evidence>
<feature type="transmembrane region" description="Helical" evidence="6">
    <location>
        <begin position="466"/>
        <end position="486"/>
    </location>
</feature>
<evidence type="ECO:0000313" key="8">
    <source>
        <dbReference type="Proteomes" id="UP001487740"/>
    </source>
</evidence>
<reference evidence="7 8" key="1">
    <citation type="submission" date="2023-03" db="EMBL/GenBank/DDBJ databases">
        <title>High-quality genome of Scylla paramamosain provides insights in environmental adaptation.</title>
        <authorList>
            <person name="Zhang L."/>
        </authorList>
    </citation>
    <scope>NUCLEOTIDE SEQUENCE [LARGE SCALE GENOMIC DNA]</scope>
    <source>
        <strain evidence="7">LZ_2023a</strain>
        <tissue evidence="7">Muscle</tissue>
    </source>
</reference>
<dbReference type="GO" id="GO:0016020">
    <property type="term" value="C:membrane"/>
    <property type="evidence" value="ECO:0007669"/>
    <property type="project" value="UniProtKB-SubCell"/>
</dbReference>
<dbReference type="SUPFAM" id="SSF103473">
    <property type="entry name" value="MFS general substrate transporter"/>
    <property type="match status" value="1"/>
</dbReference>
<evidence type="ECO:0000256" key="4">
    <source>
        <dbReference type="ARBA" id="ARBA00023136"/>
    </source>
</evidence>
<feature type="transmembrane region" description="Helical" evidence="6">
    <location>
        <begin position="522"/>
        <end position="545"/>
    </location>
</feature>
<evidence type="ECO:0000313" key="7">
    <source>
        <dbReference type="EMBL" id="KAK8389311.1"/>
    </source>
</evidence>
<feature type="transmembrane region" description="Helical" evidence="6">
    <location>
        <begin position="277"/>
        <end position="298"/>
    </location>
</feature>
<evidence type="ECO:0000256" key="5">
    <source>
        <dbReference type="SAM" id="MobiDB-lite"/>
    </source>
</evidence>
<dbReference type="Proteomes" id="UP001487740">
    <property type="component" value="Unassembled WGS sequence"/>
</dbReference>
<gene>
    <name evidence="7" type="ORF">O3P69_008797</name>
</gene>
<feature type="transmembrane region" description="Helical" evidence="6">
    <location>
        <begin position="498"/>
        <end position="516"/>
    </location>
</feature>
<organism evidence="7 8">
    <name type="scientific">Scylla paramamosain</name>
    <name type="common">Mud crab</name>
    <dbReference type="NCBI Taxonomy" id="85552"/>
    <lineage>
        <taxon>Eukaryota</taxon>
        <taxon>Metazoa</taxon>
        <taxon>Ecdysozoa</taxon>
        <taxon>Arthropoda</taxon>
        <taxon>Crustacea</taxon>
        <taxon>Multicrustacea</taxon>
        <taxon>Malacostraca</taxon>
        <taxon>Eumalacostraca</taxon>
        <taxon>Eucarida</taxon>
        <taxon>Decapoda</taxon>
        <taxon>Pleocyemata</taxon>
        <taxon>Brachyura</taxon>
        <taxon>Eubrachyura</taxon>
        <taxon>Portunoidea</taxon>
        <taxon>Portunidae</taxon>
        <taxon>Portuninae</taxon>
        <taxon>Scylla</taxon>
    </lineage>
</organism>
<evidence type="ECO:0000256" key="6">
    <source>
        <dbReference type="SAM" id="Phobius"/>
    </source>
</evidence>
<evidence type="ECO:0000256" key="1">
    <source>
        <dbReference type="ARBA" id="ARBA00004141"/>
    </source>
</evidence>
<dbReference type="InterPro" id="IPR036259">
    <property type="entry name" value="MFS_trans_sf"/>
</dbReference>
<name>A0AAW0TPE6_SCYPA</name>
<dbReference type="PANTHER" id="PTHR23507:SF39">
    <property type="entry name" value="GH23453P-RELATED"/>
    <property type="match status" value="1"/>
</dbReference>
<dbReference type="Gene3D" id="1.20.1250.20">
    <property type="entry name" value="MFS general substrate transporter like domains"/>
    <property type="match status" value="1"/>
</dbReference>
<dbReference type="Pfam" id="PF07690">
    <property type="entry name" value="MFS_1"/>
    <property type="match status" value="1"/>
</dbReference>
<keyword evidence="2 6" id="KW-0812">Transmembrane</keyword>
<feature type="transmembrane region" description="Helical" evidence="6">
    <location>
        <begin position="245"/>
        <end position="265"/>
    </location>
</feature>
<keyword evidence="4 6" id="KW-0472">Membrane</keyword>
<feature type="region of interest" description="Disordered" evidence="5">
    <location>
        <begin position="146"/>
        <end position="176"/>
    </location>
</feature>
<feature type="transmembrane region" description="Helical" evidence="6">
    <location>
        <begin position="368"/>
        <end position="389"/>
    </location>
</feature>
<comment type="caution">
    <text evidence="7">The sequence shown here is derived from an EMBL/GenBank/DDBJ whole genome shotgun (WGS) entry which is preliminary data.</text>
</comment>
<feature type="region of interest" description="Disordered" evidence="5">
    <location>
        <begin position="624"/>
        <end position="649"/>
    </location>
</feature>
<feature type="transmembrane region" description="Helical" evidence="6">
    <location>
        <begin position="557"/>
        <end position="580"/>
    </location>
</feature>
<proteinExistence type="predicted"/>